<feature type="transmembrane region" description="Helical" evidence="1">
    <location>
        <begin position="33"/>
        <end position="51"/>
    </location>
</feature>
<keyword evidence="1" id="KW-0472">Membrane</keyword>
<name>A0A7W8D322_9FIRM</name>
<reference evidence="2 4" key="1">
    <citation type="submission" date="2020-08" db="EMBL/GenBank/DDBJ databases">
        <title>Genomic Encyclopedia of Type Strains, Phase IV (KMG-IV): sequencing the most valuable type-strain genomes for metagenomic binning, comparative biology and taxonomic classification.</title>
        <authorList>
            <person name="Goeker M."/>
        </authorList>
    </citation>
    <scope>NUCLEOTIDE SEQUENCE [LARGE SCALE GENOMIC DNA]</scope>
    <source>
        <strain evidence="2 4">DSM 26963</strain>
    </source>
</reference>
<reference evidence="3 5" key="3">
    <citation type="journal article" date="2021" name="Sci. Rep.">
        <title>The distribution of antibiotic resistance genes in chicken gut microbiota commensals.</title>
        <authorList>
            <person name="Juricova H."/>
            <person name="Matiasovicova J."/>
            <person name="Kubasova T."/>
            <person name="Cejkova D."/>
            <person name="Rychlik I."/>
        </authorList>
    </citation>
    <scope>NUCLEOTIDE SEQUENCE [LARGE SCALE GENOMIC DNA]</scope>
    <source>
        <strain evidence="3 5">An423</strain>
    </source>
</reference>
<evidence type="ECO:0000313" key="2">
    <source>
        <dbReference type="EMBL" id="MBB5184655.1"/>
    </source>
</evidence>
<keyword evidence="1" id="KW-1133">Transmembrane helix</keyword>
<dbReference type="EMBL" id="JACHHD010000005">
    <property type="protein sequence ID" value="MBB5184655.1"/>
    <property type="molecule type" value="Genomic_DNA"/>
</dbReference>
<dbReference type="Proteomes" id="UP000775500">
    <property type="component" value="Unassembled WGS sequence"/>
</dbReference>
<dbReference type="Proteomes" id="UP000521313">
    <property type="component" value="Unassembled WGS sequence"/>
</dbReference>
<accession>A0A7W8D322</accession>
<keyword evidence="5" id="KW-1185">Reference proteome</keyword>
<sequence>MNDRQKVLFRQLQLMILGLVILAGGVLADHPPFVPIGILVLVYGLFRFMMLKKIVDRIDQKDSKGKSE</sequence>
<feature type="transmembrane region" description="Helical" evidence="1">
    <location>
        <begin position="7"/>
        <end position="27"/>
    </location>
</feature>
<keyword evidence="1" id="KW-0812">Transmembrane</keyword>
<protein>
    <submittedName>
        <fullName evidence="2">Uncharacterized protein</fullName>
    </submittedName>
</protein>
<comment type="caution">
    <text evidence="2">The sequence shown here is derived from an EMBL/GenBank/DDBJ whole genome shotgun (WGS) entry which is preliminary data.</text>
</comment>
<evidence type="ECO:0000313" key="3">
    <source>
        <dbReference type="EMBL" id="MBM6831147.1"/>
    </source>
</evidence>
<dbReference type="RefSeq" id="WP_183374804.1">
    <property type="nucleotide sequence ID" value="NZ_CALVCN010000009.1"/>
</dbReference>
<reference evidence="3" key="2">
    <citation type="submission" date="2020-08" db="EMBL/GenBank/DDBJ databases">
        <authorList>
            <person name="Cejkova D."/>
            <person name="Kubasova T."/>
            <person name="Jahodarova E."/>
            <person name="Rychlik I."/>
        </authorList>
    </citation>
    <scope>NUCLEOTIDE SEQUENCE</scope>
    <source>
        <strain evidence="3">An423</strain>
    </source>
</reference>
<dbReference type="EMBL" id="JACJLU010000003">
    <property type="protein sequence ID" value="MBM6831147.1"/>
    <property type="molecule type" value="Genomic_DNA"/>
</dbReference>
<dbReference type="AlphaFoldDB" id="A0A7W8D322"/>
<evidence type="ECO:0000256" key="1">
    <source>
        <dbReference type="SAM" id="Phobius"/>
    </source>
</evidence>
<proteinExistence type="predicted"/>
<evidence type="ECO:0000313" key="4">
    <source>
        <dbReference type="Proteomes" id="UP000521313"/>
    </source>
</evidence>
<gene>
    <name evidence="3" type="ORF">H5982_03355</name>
    <name evidence="2" type="ORF">HNQ43_000696</name>
</gene>
<organism evidence="2 4">
    <name type="scientific">Faecalicoccus acidiformans</name>
    <dbReference type="NCBI Taxonomy" id="915173"/>
    <lineage>
        <taxon>Bacteria</taxon>
        <taxon>Bacillati</taxon>
        <taxon>Bacillota</taxon>
        <taxon>Erysipelotrichia</taxon>
        <taxon>Erysipelotrichales</taxon>
        <taxon>Erysipelotrichaceae</taxon>
        <taxon>Faecalicoccus</taxon>
    </lineage>
</organism>
<evidence type="ECO:0000313" key="5">
    <source>
        <dbReference type="Proteomes" id="UP000775500"/>
    </source>
</evidence>